<sequence>MRLLLLLPFLCLPAAAQEGEGRSAMEQGLRLFMDGLMQEMEPTFRDLEDLARDAGPLLERWSDKLSGIDLTLYHAPEVLENGDILIRRKREEEVEELGPPPEGAIDL</sequence>
<reference evidence="2 4" key="1">
    <citation type="submission" date="2016-10" db="EMBL/GenBank/DDBJ databases">
        <authorList>
            <person name="Cai Z."/>
        </authorList>
    </citation>
    <scope>NUCLEOTIDE SEQUENCE [LARGE SCALE GENOMIC DNA]</scope>
    <source>
        <strain evidence="2 4">DSM 25227</strain>
    </source>
</reference>
<dbReference type="EMBL" id="QGDJ01000001">
    <property type="protein sequence ID" value="PWJ22501.1"/>
    <property type="molecule type" value="Genomic_DNA"/>
</dbReference>
<evidence type="ECO:0000313" key="3">
    <source>
        <dbReference type="Proteomes" id="UP000245839"/>
    </source>
</evidence>
<name>A0A2Y9A896_9RHOB</name>
<organism evidence="2 4">
    <name type="scientific">Jannaschia seohaensis</name>
    <dbReference type="NCBI Taxonomy" id="475081"/>
    <lineage>
        <taxon>Bacteria</taxon>
        <taxon>Pseudomonadati</taxon>
        <taxon>Pseudomonadota</taxon>
        <taxon>Alphaproteobacteria</taxon>
        <taxon>Rhodobacterales</taxon>
        <taxon>Roseobacteraceae</taxon>
        <taxon>Jannaschia</taxon>
    </lineage>
</organism>
<accession>A0A2Y9A896</accession>
<dbReference type="EMBL" id="UETC01000001">
    <property type="protein sequence ID" value="SSA38779.1"/>
    <property type="molecule type" value="Genomic_DNA"/>
</dbReference>
<dbReference type="Proteomes" id="UP000245839">
    <property type="component" value="Unassembled WGS sequence"/>
</dbReference>
<reference evidence="1 3" key="2">
    <citation type="submission" date="2018-03" db="EMBL/GenBank/DDBJ databases">
        <title>Genomic Encyclopedia of Archaeal and Bacterial Type Strains, Phase II (KMG-II): from individual species to whole genera.</title>
        <authorList>
            <person name="Goeker M."/>
        </authorList>
    </citation>
    <scope>NUCLEOTIDE SEQUENCE [LARGE SCALE GENOMIC DNA]</scope>
    <source>
        <strain evidence="1 3">DSM 25227</strain>
    </source>
</reference>
<dbReference type="RefSeq" id="WP_109563049.1">
    <property type="nucleotide sequence ID" value="NZ_QGDJ01000001.1"/>
</dbReference>
<evidence type="ECO:0000313" key="4">
    <source>
        <dbReference type="Proteomes" id="UP000251571"/>
    </source>
</evidence>
<evidence type="ECO:0008006" key="5">
    <source>
        <dbReference type="Google" id="ProtNLM"/>
    </source>
</evidence>
<dbReference type="AlphaFoldDB" id="A0A2Y9A896"/>
<keyword evidence="3" id="KW-1185">Reference proteome</keyword>
<proteinExistence type="predicted"/>
<evidence type="ECO:0000313" key="1">
    <source>
        <dbReference type="EMBL" id="PWJ22501.1"/>
    </source>
</evidence>
<protein>
    <recommendedName>
        <fullName evidence="5">AAA+ family ATPase</fullName>
    </recommendedName>
</protein>
<evidence type="ECO:0000313" key="2">
    <source>
        <dbReference type="EMBL" id="SSA38779.1"/>
    </source>
</evidence>
<gene>
    <name evidence="1" type="ORF">BCF38_101915</name>
    <name evidence="2" type="ORF">SAMN05421539_101915</name>
</gene>
<dbReference type="OrthoDB" id="7308154at2"/>
<dbReference type="Proteomes" id="UP000251571">
    <property type="component" value="Unassembled WGS sequence"/>
</dbReference>